<evidence type="ECO:0000313" key="2">
    <source>
        <dbReference type="EMBL" id="SER21363.1"/>
    </source>
</evidence>
<feature type="compositionally biased region" description="Acidic residues" evidence="1">
    <location>
        <begin position="1283"/>
        <end position="1292"/>
    </location>
</feature>
<feature type="compositionally biased region" description="Basic and acidic residues" evidence="1">
    <location>
        <begin position="1439"/>
        <end position="1460"/>
    </location>
</feature>
<feature type="compositionally biased region" description="Low complexity" evidence="1">
    <location>
        <begin position="1378"/>
        <end position="1406"/>
    </location>
</feature>
<feature type="compositionally biased region" description="Acidic residues" evidence="1">
    <location>
        <begin position="1189"/>
        <end position="1198"/>
    </location>
</feature>
<feature type="region of interest" description="Disordered" evidence="1">
    <location>
        <begin position="2745"/>
        <end position="2766"/>
    </location>
</feature>
<feature type="region of interest" description="Disordered" evidence="1">
    <location>
        <begin position="1174"/>
        <end position="1478"/>
    </location>
</feature>
<dbReference type="EMBL" id="FOGJ01000003">
    <property type="protein sequence ID" value="SER21363.1"/>
    <property type="molecule type" value="Genomic_DNA"/>
</dbReference>
<reference evidence="2 3" key="1">
    <citation type="submission" date="2016-10" db="EMBL/GenBank/DDBJ databases">
        <authorList>
            <person name="de Groot N.N."/>
        </authorList>
    </citation>
    <scope>NUCLEOTIDE SEQUENCE [LARGE SCALE GENOMIC DNA]</scope>
    <source>
        <strain evidence="2 3">AR40</strain>
    </source>
</reference>
<feature type="compositionally biased region" description="Low complexity" evidence="1">
    <location>
        <begin position="1672"/>
        <end position="1688"/>
    </location>
</feature>
<dbReference type="OrthoDB" id="38701at2"/>
<feature type="compositionally biased region" description="Low complexity" evidence="1">
    <location>
        <begin position="1617"/>
        <end position="1659"/>
    </location>
</feature>
<feature type="compositionally biased region" description="Acidic residues" evidence="1">
    <location>
        <begin position="1120"/>
        <end position="1143"/>
    </location>
</feature>
<sequence length="3287" mass="353392">MKYTFSHIKSYIKKNLNKKVVKRRSAKVLATVVAGSVVAVLPFSSMNRSLAAADTFMDLDDRIAGSSDFSLVEIADDYEQASMGYFASGYEPFREYQDVKDQTDGYEYNPTVGIGDVVTALQEESIMSADPDAGETDYPMTYQLRAYNHGEPPYVINDANGNPDDDYYILNAGTGLIGRELVPGYYVQSNSGYYYEDKSVIDIRDAKTSDKTDLEMTGTGAGIKATVVGKGNTITFSLPEGAVSDTSKAVIWTIGSTKIINVAEPTTGLVSTGKAKDNLYFFTGKDGDKPLTTITIKGLEFGNTYVSAKVVSLNTSEISQSNIDNIENRYVVSDTNGGYRIYNAMVTCAEPAAEIVYYLGISIDGEKDSDGNPIYYYKKINETENKKINLYIGKKDGIKLNAYIGVLTSEGKFKPVSNYDTGFEYTWTNAYYDNLDINTTDNTNSIETVNNKPNQISIGKSITLKANAANKYSGLTVEAKYSANNEYRYPMPDAFLFDVVVVDTFYAVYNYKGQIKAIDSGNSSGIPTITMSEDDYNSDTNMYTYTIKYLGWDENTSSFIELSPVVEVANISDSTTVEGISTIQLKSNGDNTYTLDLKPIGTGNAWARVSPEKTSVSDSDRLRFELNYISTVRDNKNNYYHSGDYIGVTDSETVETQEGQKIAYKIDLTASVINKDDMLNHVSKNSSLYRFEWRADKDDVSLEMLENNTARFTYTGSNTDYKVKVNLDVYNNETNTHIQAFDSVYYLLFNFTGETLLYAEYNGSYYNASKNRISSTNPIKVTNKDETAVITGCVGSVVTVDNEEVFVKKSGTYSYTWVVNTDTGVLTKLNKLEEKNSSVKLGANETGVYSFDLSVNDSSIDPNTGRFYISFSFYNVYSISTSATFDSEEEISGTYYPSEKMTLGTFYVGSSNENFEVKPSSKFTSISNVDEPYEGYVTVSDMAEYGGNNPNIKAAKKLVVNLSKSGILTLVLGPENSSNTDDYLTLVFSSVVIYKVDGVLLTGGESGTSYTLDEVNFANSKTIICTIGSNCANLEKGEITAISGDSSKCTVNIKNHTAVSGDSDIQYEDILSITVTDTGKYNISIRPESDTTAANALTLTISANKVELHTSMYYSTYDSEGIDDIDDIDSAPTTSEEEEDLEAGDEHTVTMSLSEIANFVLETNMQVDIEQSFEVDENAGSGSNSNGGSEDDEDDEDSDKSSSDTDTSGGDNGSGGDGGSSGGGSGAGENGDSSGDGNESGGDGGSSGGGNESGGDGGSSGDDNGSEGDGGSSGGGNNSGGDDGSDGGDDSSDGQARLDNYSQSSDRLYMTATAAGEGGSGSGSGDQDSSDNDGGSGLGSDDGGNGSGSGDNGSGSGADGSGSGSGNNGGSGDGSGSSGSDSGADNTGNKGGSSSDNDSKTGNTADDSNKDDSGKDDPGKAASAKDDFDTEDDEDLDDKDGSGKSGSKDISGDTSVKESSVDDETYTYTLPIIPTEPGIYTITLKPVGSDDESEYITIKIVVIDDEEDDGSTGSKKSTKSSSSASASTGSSDDEADAAGSASTESSADSSKSSSGSSDESTSSGSASTGKTSSGSGAGGSGAGSGGSGSSAGGSGSGGSTGNTGSTGSGGNTGGSSSGDNTQGPSQDNNTDNTNNDNNNNTDGGSGDNNNNGDGNESGNNSGGDGDGGSSGDPGQSGSANASEGSGSSDTINDQGTPATSEPSGLRHRNVMIATGTGTGTGTDTDSDTDEIVDSTAKYDNAKEMEGGYYVLSCAEDASLLSNVAETDRYNFSLTKPSSGNYFAGYGYAYYITINHDWLKYYVFGDDETRTDDNNVNLTLYLYTLCDTFDKEREGYNEEISEIITSIADADLVYLSADGMTLDGKSAIGDGESDNRKIYDIPVNCARQILTSSYYQSGTTGVYPQAVIVNRSIYDNNAASALNSKAQTYYALSRFLMTDIKDNIILNTPGLSSDDDGTFSSSLTGISNYTSFSTGGSNYEASKDVTKVSGAYNYKNIFIGKYNTGDFTSSFGVEYKNVPEVFNRSFAKTYTNPMISSGFEELLEFIIRENVYRGRKSIGNMSYTISPSVVVQYILIFSGSDLTLYKSSIRVLELEPCYAFKYFQYDDGGADVEYRQAQRAEVFAEKFAPNLSLLEDPDYMTGTFSQGSAAQTTILNRIKITGMTTSEFAGIIGDPCEDYDVIYIGSQAVLTEVYTYSVTNRTTTSNYYGIRNLNMPIMNVNNAYISCTGMPETVSGLVIGNNTWEWRVGNKVSDNTGRWYIRNNRSGNYSTSSWLPSAFTYPAVDGTIYYWNGSRWYRSGNYTVYNSSNMNGILYSHVGDSMNDSDLYVDGNNFGWSYNRNGGSVNLRLSGNDITSIQEKELENFLELGYPVIVSDELFTYNTTLKGTGFDSVVVPNGISAGSGKLDITTDGRSYATVAGRLDTNSQMYKFIKAGMGDSFAKRKYSNFVTETMGAKFTDLITEGLNKSKLTLDVTSVPTEYVAVTNNNILDPNQCVFLSPGSDGQYYLDFDFIITDVANPDLLDATYSVQLFLDSNGDGRFAGSTDETKTGDQIGKTFTEEIMNLSITGGSTTSLMPYTSYHLTRQLPNGYYGSVAWKLKITNNKSNSENSSLCSHDSISGICAVIPSGVEERIEINVLQVFPYIPNSSRDGGGSYYANSYDTMGAVRRDISYLQYYNPNSDWYKMLENIPGYDVNIYSIGSYDLGMSYEKNYDPSKIKEESDILEVELEGGHLVSSTTIAGNFNEAIDRNGDGDTDDANERPTGPTQLASYDMIIVGFTDMFPNIPNENAVKSLVTYGKSGRAMLFTHDTTSWIYDMSLYPRAGLNANNAGKTYKSFIVQSQWADWFACSYLSNAIRDLCGMDRFGYVGANNVYGSAYSTAYDPTPYLPNSGNALSGLYRLATTNLTIYGSNTYKNLYVSGSSNKNAYYVSLVNEGTISKYPYDLEDEMFVANTHGQYFQLNLDMDNNADGESDITVWYTLDSRDGDTNGNGLVEPGEHAINYYSNGGDLYEASPHDVRNNYYIYNRGNISYSGVGHSEVTYCTTPEVQLFINTMIMAYNSGVKAASLSITDEAFSKELTTDKLPYDAYAQELYVTDAHASTAVNEEGDTVDALNVDAYYPVYFSLTDLNVGIKTQNIRVNFSYGKRSQQYTNYNSETGTYALGPYGASYSSSTTPAAPYPAYLCADTNGNGIIEDGEKTRLTAEGDGYYRIYNGERTSNAFVTYYIEVDIPIYDLNNNGSGVAMGESDTLDVYVHAALTGEVNGVTSIVHSTDSMSLLRQELYDLD</sequence>
<feature type="region of interest" description="Disordered" evidence="1">
    <location>
        <begin position="1119"/>
        <end position="1146"/>
    </location>
</feature>
<gene>
    <name evidence="2" type="ORF">SAMN04487884_10349</name>
</gene>
<feature type="compositionally biased region" description="Gly residues" evidence="1">
    <location>
        <begin position="1267"/>
        <end position="1282"/>
    </location>
</feature>
<feature type="compositionally biased region" description="Low complexity" evidence="1">
    <location>
        <begin position="1178"/>
        <end position="1188"/>
    </location>
</feature>
<protein>
    <submittedName>
        <fullName evidence="2">Autotransporter adhesin</fullName>
    </submittedName>
</protein>
<feature type="compositionally biased region" description="Gly residues" evidence="1">
    <location>
        <begin position="1210"/>
        <end position="1229"/>
    </location>
</feature>
<feature type="compositionally biased region" description="Polar residues" evidence="1">
    <location>
        <begin position="1689"/>
        <end position="1702"/>
    </location>
</feature>
<feature type="compositionally biased region" description="Gly residues" evidence="1">
    <location>
        <begin position="1575"/>
        <end position="1616"/>
    </location>
</feature>
<dbReference type="Proteomes" id="UP000182584">
    <property type="component" value="Unassembled WGS sequence"/>
</dbReference>
<feature type="compositionally biased region" description="Basic and acidic residues" evidence="1">
    <location>
        <begin position="1407"/>
        <end position="1427"/>
    </location>
</feature>
<dbReference type="RefSeq" id="WP_081356926.1">
    <property type="nucleotide sequence ID" value="NZ_FOGJ01000003.1"/>
</dbReference>
<feature type="compositionally biased region" description="Low complexity" evidence="1">
    <location>
        <begin position="1511"/>
        <end position="1530"/>
    </location>
</feature>
<proteinExistence type="predicted"/>
<evidence type="ECO:0000256" key="1">
    <source>
        <dbReference type="SAM" id="MobiDB-lite"/>
    </source>
</evidence>
<evidence type="ECO:0000313" key="3">
    <source>
        <dbReference type="Proteomes" id="UP000182584"/>
    </source>
</evidence>
<accession>A0A1H9MDW9</accession>
<feature type="compositionally biased region" description="Gly residues" evidence="1">
    <location>
        <begin position="1660"/>
        <end position="1671"/>
    </location>
</feature>
<feature type="compositionally biased region" description="Low complexity" evidence="1">
    <location>
        <begin position="1537"/>
        <end position="1574"/>
    </location>
</feature>
<feature type="compositionally biased region" description="Acidic residues" evidence="1">
    <location>
        <begin position="1428"/>
        <end position="1438"/>
    </location>
</feature>
<feature type="region of interest" description="Disordered" evidence="1">
    <location>
        <begin position="1501"/>
        <end position="1707"/>
    </location>
</feature>
<feature type="compositionally biased region" description="Gly residues" evidence="1">
    <location>
        <begin position="1334"/>
        <end position="1377"/>
    </location>
</feature>
<feature type="compositionally biased region" description="Gly residues" evidence="1">
    <location>
        <begin position="1238"/>
        <end position="1260"/>
    </location>
</feature>
<organism evidence="2 3">
    <name type="scientific">Butyrivibrio fibrisolvens</name>
    <dbReference type="NCBI Taxonomy" id="831"/>
    <lineage>
        <taxon>Bacteria</taxon>
        <taxon>Bacillati</taxon>
        <taxon>Bacillota</taxon>
        <taxon>Clostridia</taxon>
        <taxon>Lachnospirales</taxon>
        <taxon>Lachnospiraceae</taxon>
        <taxon>Butyrivibrio</taxon>
    </lineage>
</organism>
<name>A0A1H9MDW9_BUTFI</name>